<accession>A0ACC7MWN1</accession>
<reference evidence="1" key="1">
    <citation type="submission" date="2024-11" db="EMBL/GenBank/DDBJ databases">
        <authorList>
            <person name="Lucas J.A."/>
        </authorList>
    </citation>
    <scope>NUCLEOTIDE SEQUENCE</scope>
    <source>
        <strain evidence="1">Z 8.8</strain>
    </source>
</reference>
<dbReference type="Proteomes" id="UP001622950">
    <property type="component" value="Unassembled WGS sequence"/>
</dbReference>
<evidence type="ECO:0000313" key="1">
    <source>
        <dbReference type="EMBL" id="MFK9082344.1"/>
    </source>
</evidence>
<dbReference type="EMBL" id="JBJHQE010000030">
    <property type="protein sequence ID" value="MFK9082344.1"/>
    <property type="molecule type" value="Genomic_DNA"/>
</dbReference>
<proteinExistence type="predicted"/>
<evidence type="ECO:0000313" key="2">
    <source>
        <dbReference type="Proteomes" id="UP001622950"/>
    </source>
</evidence>
<protein>
    <submittedName>
        <fullName evidence="1">Uncharacterized protein</fullName>
    </submittedName>
</protein>
<name>A0ACC7MWN1_9PSED</name>
<comment type="caution">
    <text evidence="1">The sequence shown here is derived from an EMBL/GenBank/DDBJ whole genome shotgun (WGS) entry which is preliminary data.</text>
</comment>
<organism evidence="1 2">
    <name type="scientific">Pseudomonas neuropathica</name>
    <dbReference type="NCBI Taxonomy" id="2730425"/>
    <lineage>
        <taxon>Bacteria</taxon>
        <taxon>Pseudomonadati</taxon>
        <taxon>Pseudomonadota</taxon>
        <taxon>Gammaproteobacteria</taxon>
        <taxon>Pseudomonadales</taxon>
        <taxon>Pseudomonadaceae</taxon>
        <taxon>Pseudomonas</taxon>
    </lineage>
</organism>
<gene>
    <name evidence="1" type="ORF">ACJEBM_16870</name>
</gene>
<sequence length="57" mass="6471">MHESKSHDLHLQQHSPCQARRALFSGVRDRDEAPSHPQEPHYLTLFVTSTALFGSTD</sequence>
<keyword evidence="2" id="KW-1185">Reference proteome</keyword>